<dbReference type="EMBL" id="JAAIVB010000085">
    <property type="protein sequence ID" value="NEX64906.1"/>
    <property type="molecule type" value="Genomic_DNA"/>
</dbReference>
<organism evidence="2 3">
    <name type="scientific">Noviherbaspirillum galbum</name>
    <dbReference type="NCBI Taxonomy" id="2709383"/>
    <lineage>
        <taxon>Bacteria</taxon>
        <taxon>Pseudomonadati</taxon>
        <taxon>Pseudomonadota</taxon>
        <taxon>Betaproteobacteria</taxon>
        <taxon>Burkholderiales</taxon>
        <taxon>Oxalobacteraceae</taxon>
        <taxon>Noviherbaspirillum</taxon>
    </lineage>
</organism>
<reference evidence="2 3" key="1">
    <citation type="submission" date="2020-02" db="EMBL/GenBank/DDBJ databases">
        <authorList>
            <person name="Kim M.K."/>
        </authorList>
    </citation>
    <scope>NUCLEOTIDE SEQUENCE [LARGE SCALE GENOMIC DNA]</scope>
    <source>
        <strain evidence="2 3">17J57-3</strain>
    </source>
</reference>
<dbReference type="AlphaFoldDB" id="A0A6B3SYX1"/>
<name>A0A6B3SYX1_9BURK</name>
<dbReference type="Proteomes" id="UP000482155">
    <property type="component" value="Unassembled WGS sequence"/>
</dbReference>
<protein>
    <submittedName>
        <fullName evidence="2">Uncharacterized protein</fullName>
    </submittedName>
</protein>
<feature type="region of interest" description="Disordered" evidence="1">
    <location>
        <begin position="104"/>
        <end position="127"/>
    </location>
</feature>
<evidence type="ECO:0000313" key="2">
    <source>
        <dbReference type="EMBL" id="NEX64906.1"/>
    </source>
</evidence>
<gene>
    <name evidence="2" type="ORF">G3574_27825</name>
</gene>
<evidence type="ECO:0000313" key="3">
    <source>
        <dbReference type="Proteomes" id="UP000482155"/>
    </source>
</evidence>
<proteinExistence type="predicted"/>
<dbReference type="RefSeq" id="WP_163968818.1">
    <property type="nucleotide sequence ID" value="NZ_JAAIVB010000085.1"/>
</dbReference>
<feature type="compositionally biased region" description="Basic and acidic residues" evidence="1">
    <location>
        <begin position="104"/>
        <end position="118"/>
    </location>
</feature>
<sequence>MTRLSKKQLDRMAAVDQAFTNAVALIPSSPNQAKHDVQKIAERYRGITIPPSMSKEQARRVLSDFAYHQVSESLGHGRKSVIPAYSGAFLAGRRSGEATLQAVREAKERADKRKEEAAAKTSVKRKPVGEIPNDPIWALVLGKPLSHKD</sequence>
<evidence type="ECO:0000256" key="1">
    <source>
        <dbReference type="SAM" id="MobiDB-lite"/>
    </source>
</evidence>
<accession>A0A6B3SYX1</accession>
<comment type="caution">
    <text evidence="2">The sequence shown here is derived from an EMBL/GenBank/DDBJ whole genome shotgun (WGS) entry which is preliminary data.</text>
</comment>
<keyword evidence="3" id="KW-1185">Reference proteome</keyword>